<protein>
    <submittedName>
        <fullName evidence="6">Demethylmenaquinone methyltransferase</fullName>
        <ecNumber evidence="6">2.1.1.-</ecNumber>
    </submittedName>
</protein>
<dbReference type="InterPro" id="IPR025714">
    <property type="entry name" value="Methyltranfer_dom"/>
</dbReference>
<dbReference type="InterPro" id="IPR029063">
    <property type="entry name" value="SAM-dependent_MTases_sf"/>
</dbReference>
<evidence type="ECO:0000256" key="3">
    <source>
        <dbReference type="ARBA" id="ARBA00022679"/>
    </source>
</evidence>
<keyword evidence="4" id="KW-0949">S-adenosyl-L-methionine</keyword>
<dbReference type="PANTHER" id="PTHR43591:SF24">
    <property type="entry name" value="2-METHOXY-6-POLYPRENYL-1,4-BENZOQUINOL METHYLASE, MITOCHONDRIAL"/>
    <property type="match status" value="1"/>
</dbReference>
<evidence type="ECO:0000256" key="2">
    <source>
        <dbReference type="ARBA" id="ARBA00022603"/>
    </source>
</evidence>
<evidence type="ECO:0000256" key="1">
    <source>
        <dbReference type="ARBA" id="ARBA00022428"/>
    </source>
</evidence>
<dbReference type="OrthoDB" id="114146at2"/>
<evidence type="ECO:0000256" key="4">
    <source>
        <dbReference type="ARBA" id="ARBA00022691"/>
    </source>
</evidence>
<proteinExistence type="predicted"/>
<reference evidence="6" key="1">
    <citation type="submission" date="2006-10" db="EMBL/GenBank/DDBJ databases">
        <title>Complete sequence of Solibacter usitatus Ellin6076.</title>
        <authorList>
            <consortium name="US DOE Joint Genome Institute"/>
            <person name="Copeland A."/>
            <person name="Lucas S."/>
            <person name="Lapidus A."/>
            <person name="Barry K."/>
            <person name="Detter J.C."/>
            <person name="Glavina del Rio T."/>
            <person name="Hammon N."/>
            <person name="Israni S."/>
            <person name="Dalin E."/>
            <person name="Tice H."/>
            <person name="Pitluck S."/>
            <person name="Thompson L.S."/>
            <person name="Brettin T."/>
            <person name="Bruce D."/>
            <person name="Han C."/>
            <person name="Tapia R."/>
            <person name="Gilna P."/>
            <person name="Schmutz J."/>
            <person name="Larimer F."/>
            <person name="Land M."/>
            <person name="Hauser L."/>
            <person name="Kyrpides N."/>
            <person name="Mikhailova N."/>
            <person name="Janssen P.H."/>
            <person name="Kuske C.R."/>
            <person name="Richardson P."/>
        </authorList>
    </citation>
    <scope>NUCLEOTIDE SEQUENCE</scope>
    <source>
        <strain evidence="6">Ellin6076</strain>
    </source>
</reference>
<dbReference type="SUPFAM" id="SSF53335">
    <property type="entry name" value="S-adenosyl-L-methionine-dependent methyltransferases"/>
    <property type="match status" value="1"/>
</dbReference>
<dbReference type="GO" id="GO:0032259">
    <property type="term" value="P:methylation"/>
    <property type="evidence" value="ECO:0007669"/>
    <property type="project" value="UniProtKB-KW"/>
</dbReference>
<feature type="domain" description="Methyltransferase" evidence="5">
    <location>
        <begin position="44"/>
        <end position="149"/>
    </location>
</feature>
<evidence type="ECO:0000313" key="6">
    <source>
        <dbReference type="EMBL" id="ABJ86146.1"/>
    </source>
</evidence>
<dbReference type="EC" id="2.1.1.-" evidence="6"/>
<name>Q01W19_SOLUE</name>
<dbReference type="CDD" id="cd02440">
    <property type="entry name" value="AdoMet_MTases"/>
    <property type="match status" value="1"/>
</dbReference>
<dbReference type="GO" id="GO:0009234">
    <property type="term" value="P:menaquinone biosynthetic process"/>
    <property type="evidence" value="ECO:0007669"/>
    <property type="project" value="UniProtKB-KW"/>
</dbReference>
<dbReference type="AlphaFoldDB" id="Q01W19"/>
<dbReference type="eggNOG" id="COG2226">
    <property type="taxonomic scope" value="Bacteria"/>
</dbReference>
<accession>Q01W19</accession>
<dbReference type="STRING" id="234267.Acid_5193"/>
<dbReference type="HOGENOM" id="CLU_037990_2_3_0"/>
<dbReference type="GO" id="GO:0008168">
    <property type="term" value="F:methyltransferase activity"/>
    <property type="evidence" value="ECO:0007669"/>
    <property type="project" value="UniProtKB-KW"/>
</dbReference>
<dbReference type="InterPro" id="IPR004033">
    <property type="entry name" value="UbiE/COQ5_MeTrFase"/>
</dbReference>
<dbReference type="Pfam" id="PF13847">
    <property type="entry name" value="Methyltransf_31"/>
    <property type="match status" value="1"/>
</dbReference>
<keyword evidence="1" id="KW-0474">Menaquinone biosynthesis</keyword>
<gene>
    <name evidence="6" type="ordered locus">Acid_5193</name>
</gene>
<dbReference type="EMBL" id="CP000473">
    <property type="protein sequence ID" value="ABJ86146.1"/>
    <property type="molecule type" value="Genomic_DNA"/>
</dbReference>
<organism evidence="6">
    <name type="scientific">Solibacter usitatus (strain Ellin6076)</name>
    <dbReference type="NCBI Taxonomy" id="234267"/>
    <lineage>
        <taxon>Bacteria</taxon>
        <taxon>Pseudomonadati</taxon>
        <taxon>Acidobacteriota</taxon>
        <taxon>Terriglobia</taxon>
        <taxon>Bryobacterales</taxon>
        <taxon>Solibacteraceae</taxon>
        <taxon>Candidatus Solibacter</taxon>
    </lineage>
</organism>
<dbReference type="InParanoid" id="Q01W19"/>
<dbReference type="PROSITE" id="PS51608">
    <property type="entry name" value="SAM_MT_UBIE"/>
    <property type="match status" value="1"/>
</dbReference>
<keyword evidence="2 6" id="KW-0489">Methyltransferase</keyword>
<dbReference type="PANTHER" id="PTHR43591">
    <property type="entry name" value="METHYLTRANSFERASE"/>
    <property type="match status" value="1"/>
</dbReference>
<keyword evidence="3 6" id="KW-0808">Transferase</keyword>
<sequence>MDAKLQRRIQRYGWDKAAEEYEEYWRRQIEPAQMRLLELAALRPGERVLDIACGTGLITFPAAIAVGMEGLVVGTDISAGMIDRGREEAAKRGLANVTFQRVDAEALDFPENSFDAAFCSLGLMYVPEPLKALRQMRNALKPGGRMAASVWGQRERCGWAGIFPVVDARVKSEVCPMFFQLGTADNLRAALEMTGFCDIEVERLATMLDYASEEEAIGAAFAGGPVALAYAHFDAEIREEAHAEYLGTIEPYRRGAGYSIAGEFVVALARKK</sequence>
<dbReference type="KEGG" id="sus:Acid_5193"/>
<evidence type="ECO:0000259" key="5">
    <source>
        <dbReference type="Pfam" id="PF13847"/>
    </source>
</evidence>
<dbReference type="Gene3D" id="3.40.50.150">
    <property type="entry name" value="Vaccinia Virus protein VP39"/>
    <property type="match status" value="1"/>
</dbReference>